<keyword evidence="2" id="KW-0004">4Fe-4S</keyword>
<protein>
    <submittedName>
        <fullName evidence="9">4Fe-4S ferredoxin</fullName>
    </submittedName>
</protein>
<evidence type="ECO:0000256" key="4">
    <source>
        <dbReference type="ARBA" id="ARBA00022982"/>
    </source>
</evidence>
<evidence type="ECO:0000256" key="3">
    <source>
        <dbReference type="ARBA" id="ARBA00022723"/>
    </source>
</evidence>
<evidence type="ECO:0000256" key="7">
    <source>
        <dbReference type="SAM" id="Phobius"/>
    </source>
</evidence>
<evidence type="ECO:0000256" key="5">
    <source>
        <dbReference type="ARBA" id="ARBA00023004"/>
    </source>
</evidence>
<evidence type="ECO:0000256" key="1">
    <source>
        <dbReference type="ARBA" id="ARBA00022448"/>
    </source>
</evidence>
<keyword evidence="1" id="KW-0813">Transport</keyword>
<evidence type="ECO:0000256" key="2">
    <source>
        <dbReference type="ARBA" id="ARBA00022485"/>
    </source>
</evidence>
<feature type="transmembrane region" description="Helical" evidence="7">
    <location>
        <begin position="242"/>
        <end position="262"/>
    </location>
</feature>
<keyword evidence="7" id="KW-1133">Transmembrane helix</keyword>
<feature type="transmembrane region" description="Helical" evidence="7">
    <location>
        <begin position="135"/>
        <end position="152"/>
    </location>
</feature>
<dbReference type="KEGG" id="mten:GWK48_10640"/>
<dbReference type="GO" id="GO:0051539">
    <property type="term" value="F:4 iron, 4 sulfur cluster binding"/>
    <property type="evidence" value="ECO:0007669"/>
    <property type="project" value="UniProtKB-KW"/>
</dbReference>
<keyword evidence="3" id="KW-0479">Metal-binding</keyword>
<feature type="transmembrane region" description="Helical" evidence="7">
    <location>
        <begin position="355"/>
        <end position="379"/>
    </location>
</feature>
<keyword evidence="6" id="KW-0411">Iron-sulfur</keyword>
<dbReference type="RefSeq" id="WP_174632136.1">
    <property type="nucleotide sequence ID" value="NZ_CP049074.1"/>
</dbReference>
<evidence type="ECO:0000313" key="9">
    <source>
        <dbReference type="EMBL" id="QKR00784.1"/>
    </source>
</evidence>
<dbReference type="GO" id="GO:0005886">
    <property type="term" value="C:plasma membrane"/>
    <property type="evidence" value="ECO:0007669"/>
    <property type="project" value="TreeGrafter"/>
</dbReference>
<dbReference type="Gene3D" id="3.30.70.20">
    <property type="match status" value="1"/>
</dbReference>
<dbReference type="GO" id="GO:0046872">
    <property type="term" value="F:metal ion binding"/>
    <property type="evidence" value="ECO:0007669"/>
    <property type="project" value="UniProtKB-KW"/>
</dbReference>
<gene>
    <name evidence="9" type="ORF">GWK48_10640</name>
</gene>
<dbReference type="PROSITE" id="PS51379">
    <property type="entry name" value="4FE4S_FER_2"/>
    <property type="match status" value="1"/>
</dbReference>
<dbReference type="PROSITE" id="PS00198">
    <property type="entry name" value="4FE4S_FER_1"/>
    <property type="match status" value="1"/>
</dbReference>
<dbReference type="InterPro" id="IPR051684">
    <property type="entry name" value="Electron_Trans/Redox"/>
</dbReference>
<feature type="transmembrane region" description="Helical" evidence="7">
    <location>
        <begin position="216"/>
        <end position="236"/>
    </location>
</feature>
<feature type="transmembrane region" description="Helical" evidence="7">
    <location>
        <begin position="182"/>
        <end position="204"/>
    </location>
</feature>
<reference evidence="9 10" key="1">
    <citation type="submission" date="2020-02" db="EMBL/GenBank/DDBJ databases">
        <title>Comparative genome analysis reveals the metabolism and evolution of the thermophilic archaeal genus Metallosphaera.</title>
        <authorList>
            <person name="Jiang C."/>
        </authorList>
    </citation>
    <scope>NUCLEOTIDE SEQUENCE [LARGE SCALE GENOMIC DNA]</scope>
    <source>
        <strain evidence="9 10">Ric-A</strain>
    </source>
</reference>
<feature type="transmembrane region" description="Helical" evidence="7">
    <location>
        <begin position="431"/>
        <end position="454"/>
    </location>
</feature>
<feature type="transmembrane region" description="Helical" evidence="7">
    <location>
        <begin position="274"/>
        <end position="295"/>
    </location>
</feature>
<sequence>MNPFQTLVLLYLVGMMSVDLSVLYYVLRKPLVSRGAVLFTSSILLYMSLEAMDLGYIIFRHGSLLEEPVTLTLASVPALLSLKGRDSVIRWRSDLRLASVLGLTLVLDELSMGYLYSLGFGPDLNPLVSSVSNPAFGAMMLADAVFFLALAGVRDLREISVFTFAVSMSFMPNVFISFPRYVLLVTSVLSSAVMVVNIVTLYLLQMKSASFNVQLLSFSLAGLDLFMMLGLVTLSSGLGMELISTSMIISMVWYFVLVLHNFPDRRTNLGLKHALTFLALVNLTELVMGLGNSVLGFTVTNSMYNHVGVQGMGNTMGKTMSMSPFSNPFWWLFPMDPLVMVSSSFTHMLASTHDLLLTLVYTSYVAVMATTMTPFYVIMMGAEMGFLVYERYRNVTRIKGWTLAILVGVPVFVWLIPYYTNLYVFGMSGMIFPVTVLSFTLSLMGIALASTLFGKRAYCNLVCMSAHMWSNAFYDRFKPKRTHRFWEYFRWFPFTLMVITFVYWALDELTQSHAEVDPLNLYGMFTLNYVWWFFFFLTPIFGTYSCSRQGWCGFGTFVGLFNKVLFKVRAKDVETCRSCNTVECEGACPIKIEVREDVLSKRYVNRISCVGCGDCVESCPHENLIITDVRKRG</sequence>
<feature type="transmembrane region" description="Helical" evidence="7">
    <location>
        <begin position="521"/>
        <end position="541"/>
    </location>
</feature>
<dbReference type="AlphaFoldDB" id="A0A6N0NV90"/>
<keyword evidence="7" id="KW-0472">Membrane</keyword>
<keyword evidence="4" id="KW-0249">Electron transport</keyword>
<proteinExistence type="predicted"/>
<name>A0A6N0NV90_9CREN</name>
<dbReference type="OrthoDB" id="2837at2157"/>
<evidence type="ECO:0000313" key="10">
    <source>
        <dbReference type="Proteomes" id="UP000509301"/>
    </source>
</evidence>
<evidence type="ECO:0000259" key="8">
    <source>
        <dbReference type="PROSITE" id="PS51379"/>
    </source>
</evidence>
<keyword evidence="5" id="KW-0408">Iron</keyword>
<dbReference type="GO" id="GO:0016491">
    <property type="term" value="F:oxidoreductase activity"/>
    <property type="evidence" value="ECO:0007669"/>
    <property type="project" value="UniProtKB-ARBA"/>
</dbReference>
<feature type="transmembrane region" description="Helical" evidence="7">
    <location>
        <begin position="94"/>
        <end position="115"/>
    </location>
</feature>
<feature type="transmembrane region" description="Helical" evidence="7">
    <location>
        <begin position="400"/>
        <end position="419"/>
    </location>
</feature>
<dbReference type="EMBL" id="CP049074">
    <property type="protein sequence ID" value="QKR00784.1"/>
    <property type="molecule type" value="Genomic_DNA"/>
</dbReference>
<feature type="transmembrane region" description="Helical" evidence="7">
    <location>
        <begin position="36"/>
        <end position="59"/>
    </location>
</feature>
<dbReference type="PANTHER" id="PTHR30176">
    <property type="entry name" value="FERREDOXIN-TYPE PROTEIN NAPH"/>
    <property type="match status" value="1"/>
</dbReference>
<feature type="domain" description="4Fe-4S ferredoxin-type" evidence="8">
    <location>
        <begin position="600"/>
        <end position="629"/>
    </location>
</feature>
<keyword evidence="7" id="KW-0812">Transmembrane</keyword>
<dbReference type="PANTHER" id="PTHR30176:SF3">
    <property type="entry name" value="FERREDOXIN-TYPE PROTEIN NAPH"/>
    <property type="match status" value="1"/>
</dbReference>
<feature type="transmembrane region" description="Helical" evidence="7">
    <location>
        <begin position="159"/>
        <end position="176"/>
    </location>
</feature>
<accession>A0A6N0NV90</accession>
<dbReference type="SUPFAM" id="SSF54862">
    <property type="entry name" value="4Fe-4S ferredoxins"/>
    <property type="match status" value="1"/>
</dbReference>
<dbReference type="InterPro" id="IPR017896">
    <property type="entry name" value="4Fe4S_Fe-S-bd"/>
</dbReference>
<feature type="transmembrane region" description="Helical" evidence="7">
    <location>
        <begin position="6"/>
        <end position="27"/>
    </location>
</feature>
<keyword evidence="10" id="KW-1185">Reference proteome</keyword>
<organism evidence="9 10">
    <name type="scientific">Metallosphaera tengchongensis</name>
    <dbReference type="NCBI Taxonomy" id="1532350"/>
    <lineage>
        <taxon>Archaea</taxon>
        <taxon>Thermoproteota</taxon>
        <taxon>Thermoprotei</taxon>
        <taxon>Sulfolobales</taxon>
        <taxon>Sulfolobaceae</taxon>
        <taxon>Metallosphaera</taxon>
    </lineage>
</organism>
<feature type="transmembrane region" description="Helical" evidence="7">
    <location>
        <begin position="488"/>
        <end position="506"/>
    </location>
</feature>
<dbReference type="Proteomes" id="UP000509301">
    <property type="component" value="Chromosome"/>
</dbReference>
<dbReference type="GeneID" id="55642405"/>
<dbReference type="InterPro" id="IPR017900">
    <property type="entry name" value="4Fe4S_Fe_S_CS"/>
</dbReference>
<evidence type="ECO:0000256" key="6">
    <source>
        <dbReference type="ARBA" id="ARBA00023014"/>
    </source>
</evidence>